<dbReference type="OrthoDB" id="9789152at2"/>
<dbReference type="Proteomes" id="UP000001822">
    <property type="component" value="Chromosome"/>
</dbReference>
<dbReference type="Pfam" id="PF02565">
    <property type="entry name" value="RecO_C"/>
    <property type="match status" value="1"/>
</dbReference>
<dbReference type="GO" id="GO:0006310">
    <property type="term" value="P:DNA recombination"/>
    <property type="evidence" value="ECO:0007669"/>
    <property type="project" value="UniProtKB-UniRule"/>
</dbReference>
<dbReference type="Pfam" id="PF11967">
    <property type="entry name" value="RecO_N"/>
    <property type="match status" value="1"/>
</dbReference>
<keyword evidence="4 7" id="KW-0233">DNA recombination</keyword>
<dbReference type="NCBIfam" id="TIGR00613">
    <property type="entry name" value="reco"/>
    <property type="match status" value="1"/>
</dbReference>
<dbReference type="InterPro" id="IPR042242">
    <property type="entry name" value="RecO_C"/>
</dbReference>
<evidence type="ECO:0000256" key="2">
    <source>
        <dbReference type="ARBA" id="ARBA00021310"/>
    </source>
</evidence>
<dbReference type="Gene3D" id="2.40.50.140">
    <property type="entry name" value="Nucleic acid-binding proteins"/>
    <property type="match status" value="1"/>
</dbReference>
<evidence type="ECO:0000256" key="6">
    <source>
        <dbReference type="ARBA" id="ARBA00033409"/>
    </source>
</evidence>
<reference evidence="9 10" key="1">
    <citation type="journal article" date="2007" name="Appl. Environ. Microbiol.">
        <title>Genome sequence of the cellulolytic gliding bacterium Cytophaga hutchinsonii.</title>
        <authorList>
            <person name="Xie G."/>
            <person name="Bruce D.C."/>
            <person name="Challacombe J.F."/>
            <person name="Chertkov O."/>
            <person name="Detter J.C."/>
            <person name="Gilna P."/>
            <person name="Han C.S."/>
            <person name="Lucas S."/>
            <person name="Misra M."/>
            <person name="Myers G.L."/>
            <person name="Richardson P."/>
            <person name="Tapia R."/>
            <person name="Thayer N."/>
            <person name="Thompson L.S."/>
            <person name="Brettin T.S."/>
            <person name="Henrissat B."/>
            <person name="Wilson D.B."/>
            <person name="McBride M.J."/>
        </authorList>
    </citation>
    <scope>NUCLEOTIDE SEQUENCE [LARGE SCALE GENOMIC DNA]</scope>
    <source>
        <strain evidence="10">ATCC 33406 / DSM 1761 / CIP 103989 / NBRC 15051 / NCIMB 9469 / D465</strain>
    </source>
</reference>
<keyword evidence="5 7" id="KW-0234">DNA repair</keyword>
<dbReference type="EMBL" id="CP000383">
    <property type="protein sequence ID" value="ABG60540.1"/>
    <property type="molecule type" value="Genomic_DNA"/>
</dbReference>
<dbReference type="PANTHER" id="PTHR33991">
    <property type="entry name" value="DNA REPAIR PROTEIN RECO"/>
    <property type="match status" value="1"/>
</dbReference>
<evidence type="ECO:0000256" key="1">
    <source>
        <dbReference type="ARBA" id="ARBA00007452"/>
    </source>
</evidence>
<dbReference type="HAMAP" id="MF_00201">
    <property type="entry name" value="RecO"/>
    <property type="match status" value="1"/>
</dbReference>
<dbReference type="GO" id="GO:0043590">
    <property type="term" value="C:bacterial nucleoid"/>
    <property type="evidence" value="ECO:0007669"/>
    <property type="project" value="TreeGrafter"/>
</dbReference>
<gene>
    <name evidence="7 9" type="primary">recO</name>
    <name evidence="9" type="ordered locus">CHU_3301</name>
</gene>
<evidence type="ECO:0000256" key="3">
    <source>
        <dbReference type="ARBA" id="ARBA00022763"/>
    </source>
</evidence>
<evidence type="ECO:0000256" key="7">
    <source>
        <dbReference type="HAMAP-Rule" id="MF_00201"/>
    </source>
</evidence>
<organism evidence="9 10">
    <name type="scientific">Cytophaga hutchinsonii (strain ATCC 33406 / DSM 1761 / CIP 103989 / NBRC 15051 / NCIMB 9469 / D465)</name>
    <dbReference type="NCBI Taxonomy" id="269798"/>
    <lineage>
        <taxon>Bacteria</taxon>
        <taxon>Pseudomonadati</taxon>
        <taxon>Bacteroidota</taxon>
        <taxon>Cytophagia</taxon>
        <taxon>Cytophagales</taxon>
        <taxon>Cytophagaceae</taxon>
        <taxon>Cytophaga</taxon>
    </lineage>
</organism>
<proteinExistence type="inferred from homology"/>
<dbReference type="SUPFAM" id="SSF50249">
    <property type="entry name" value="Nucleic acid-binding proteins"/>
    <property type="match status" value="1"/>
</dbReference>
<dbReference type="GO" id="GO:0006302">
    <property type="term" value="P:double-strand break repair"/>
    <property type="evidence" value="ECO:0007669"/>
    <property type="project" value="TreeGrafter"/>
</dbReference>
<evidence type="ECO:0000259" key="8">
    <source>
        <dbReference type="Pfam" id="PF11967"/>
    </source>
</evidence>
<dbReference type="InterPro" id="IPR003717">
    <property type="entry name" value="RecO"/>
</dbReference>
<comment type="function">
    <text evidence="7">Involved in DNA repair and RecF pathway recombination.</text>
</comment>
<dbReference type="InterPro" id="IPR012340">
    <property type="entry name" value="NA-bd_OB-fold"/>
</dbReference>
<comment type="similarity">
    <text evidence="1 7">Belongs to the RecO family.</text>
</comment>
<dbReference type="KEGG" id="chu:CHU_3301"/>
<name>A0A6N4SVP4_CYTH3</name>
<dbReference type="InterPro" id="IPR022572">
    <property type="entry name" value="DNA_rep/recomb_RecO_N"/>
</dbReference>
<evidence type="ECO:0000313" key="10">
    <source>
        <dbReference type="Proteomes" id="UP000001822"/>
    </source>
</evidence>
<dbReference type="InterPro" id="IPR037278">
    <property type="entry name" value="ARFGAP/RecO"/>
</dbReference>
<evidence type="ECO:0000256" key="4">
    <source>
        <dbReference type="ARBA" id="ARBA00023172"/>
    </source>
</evidence>
<dbReference type="AlphaFoldDB" id="A0A6N4SVP4"/>
<feature type="domain" description="DNA replication/recombination mediator RecO N-terminal" evidence="8">
    <location>
        <begin position="1"/>
        <end position="81"/>
    </location>
</feature>
<evidence type="ECO:0000313" key="9">
    <source>
        <dbReference type="EMBL" id="ABG60540.1"/>
    </source>
</evidence>
<accession>A0A6N4SVP4</accession>
<sequence>MLHKTKGIVLNYIKYSDTSIIAKVYTEAFGLQSYIINSVRSAKAKNKIALFQPLTLLDMVVYHKNNHGLQRISEMRCAEPYFSIPFDIHKTSISIFLSELLLKTLKEESDNQELFDFLFHSLHALDKIEKNVLNFHVSFMLRYSFYLGFFPQETKSVWENSLYKPSAEIITYLENCMKYTYFESFSSTNVHRREALDIVIAFYKNQIESFGDMHSIGVLREVLE</sequence>
<dbReference type="RefSeq" id="WP_011586648.1">
    <property type="nucleotide sequence ID" value="NC_008255.1"/>
</dbReference>
<dbReference type="SUPFAM" id="SSF57863">
    <property type="entry name" value="ArfGap/RecO-like zinc finger"/>
    <property type="match status" value="1"/>
</dbReference>
<protein>
    <recommendedName>
        <fullName evidence="2 7">DNA repair protein RecO</fullName>
    </recommendedName>
    <alternativeName>
        <fullName evidence="6 7">Recombination protein O</fullName>
    </alternativeName>
</protein>
<dbReference type="PANTHER" id="PTHR33991:SF1">
    <property type="entry name" value="DNA REPAIR PROTEIN RECO"/>
    <property type="match status" value="1"/>
</dbReference>
<dbReference type="Gene3D" id="1.20.1440.120">
    <property type="entry name" value="Recombination protein O, C-terminal domain"/>
    <property type="match status" value="1"/>
</dbReference>
<keyword evidence="3 7" id="KW-0227">DNA damage</keyword>
<keyword evidence="10" id="KW-1185">Reference proteome</keyword>
<evidence type="ECO:0000256" key="5">
    <source>
        <dbReference type="ARBA" id="ARBA00023204"/>
    </source>
</evidence>